<comment type="function">
    <text evidence="2 15">This enzyme scavenges exogenous and endogenous cytidine and 2'-deoxycytidine for UMP synthesis.</text>
</comment>
<feature type="domain" description="CMP/dCMP-type deaminase" evidence="16">
    <location>
        <begin position="4"/>
        <end position="130"/>
    </location>
</feature>
<dbReference type="Gene3D" id="3.40.140.10">
    <property type="entry name" value="Cytidine Deaminase, domain 2"/>
    <property type="match status" value="1"/>
</dbReference>
<evidence type="ECO:0000313" key="18">
    <source>
        <dbReference type="Proteomes" id="UP001163687"/>
    </source>
</evidence>
<evidence type="ECO:0000256" key="12">
    <source>
        <dbReference type="PIRSR" id="PIRSR606262-1"/>
    </source>
</evidence>
<evidence type="ECO:0000256" key="1">
    <source>
        <dbReference type="ARBA" id="ARBA00001947"/>
    </source>
</evidence>
<accession>A0AA35CN16</accession>
<gene>
    <name evidence="17" type="ORF">caldi_24930</name>
</gene>
<dbReference type="PANTHER" id="PTHR11644">
    <property type="entry name" value="CYTIDINE DEAMINASE"/>
    <property type="match status" value="1"/>
</dbReference>
<evidence type="ECO:0000256" key="6">
    <source>
        <dbReference type="ARBA" id="ARBA00022723"/>
    </source>
</evidence>
<dbReference type="FunFam" id="3.40.140.10:FF:000008">
    <property type="entry name" value="Cytidine deaminase"/>
    <property type="match status" value="1"/>
</dbReference>
<proteinExistence type="inferred from homology"/>
<feature type="binding site" evidence="14">
    <location>
        <position position="92"/>
    </location>
    <ligand>
        <name>Zn(2+)</name>
        <dbReference type="ChEBI" id="CHEBI:29105"/>
        <note>catalytic</note>
    </ligand>
</feature>
<dbReference type="EMBL" id="AP025628">
    <property type="protein sequence ID" value="BDG61403.1"/>
    <property type="molecule type" value="Genomic_DNA"/>
</dbReference>
<comment type="catalytic activity">
    <reaction evidence="10 15">
        <text>2'-deoxycytidine + H2O + H(+) = 2'-deoxyuridine + NH4(+)</text>
        <dbReference type="Rhea" id="RHEA:13433"/>
        <dbReference type="ChEBI" id="CHEBI:15377"/>
        <dbReference type="ChEBI" id="CHEBI:15378"/>
        <dbReference type="ChEBI" id="CHEBI:15698"/>
        <dbReference type="ChEBI" id="CHEBI:16450"/>
        <dbReference type="ChEBI" id="CHEBI:28938"/>
        <dbReference type="EC" id="3.5.4.5"/>
    </reaction>
</comment>
<comment type="similarity">
    <text evidence="3 15">Belongs to the cytidine and deoxycytidylate deaminase family.</text>
</comment>
<keyword evidence="8 14" id="KW-0862">Zinc</keyword>
<keyword evidence="18" id="KW-1185">Reference proteome</keyword>
<dbReference type="Proteomes" id="UP001163687">
    <property type="component" value="Chromosome"/>
</dbReference>
<evidence type="ECO:0000256" key="7">
    <source>
        <dbReference type="ARBA" id="ARBA00022801"/>
    </source>
</evidence>
<dbReference type="CDD" id="cd01283">
    <property type="entry name" value="cytidine_deaminase"/>
    <property type="match status" value="1"/>
</dbReference>
<protein>
    <recommendedName>
        <fullName evidence="5 15">Cytidine deaminase</fullName>
        <ecNumber evidence="4 15">3.5.4.5</ecNumber>
    </recommendedName>
    <alternativeName>
        <fullName evidence="9 15">Cytidine aminohydrolase</fullName>
    </alternativeName>
</protein>
<evidence type="ECO:0000256" key="15">
    <source>
        <dbReference type="RuleBase" id="RU364006"/>
    </source>
</evidence>
<dbReference type="EC" id="3.5.4.5" evidence="4 15"/>
<evidence type="ECO:0000256" key="3">
    <source>
        <dbReference type="ARBA" id="ARBA00006576"/>
    </source>
</evidence>
<dbReference type="InterPro" id="IPR016192">
    <property type="entry name" value="APOBEC/CMP_deaminase_Zn-bd"/>
</dbReference>
<dbReference type="InterPro" id="IPR002125">
    <property type="entry name" value="CMP_dCMP_dom"/>
</dbReference>
<dbReference type="GO" id="GO:0055086">
    <property type="term" value="P:nucleobase-containing small molecule metabolic process"/>
    <property type="evidence" value="ECO:0007669"/>
    <property type="project" value="UniProtKB-ARBA"/>
</dbReference>
<feature type="binding site" evidence="14">
    <location>
        <position position="56"/>
    </location>
    <ligand>
        <name>Zn(2+)</name>
        <dbReference type="ChEBI" id="CHEBI:29105"/>
        <note>catalytic</note>
    </ligand>
</feature>
<dbReference type="AlphaFoldDB" id="A0AA35CN16"/>
<organism evidence="17 18">
    <name type="scientific">Caldinitratiruptor microaerophilus</name>
    <dbReference type="NCBI Taxonomy" id="671077"/>
    <lineage>
        <taxon>Bacteria</taxon>
        <taxon>Bacillati</taxon>
        <taxon>Bacillota</taxon>
        <taxon>Clostridia</taxon>
        <taxon>Eubacteriales</taxon>
        <taxon>Symbiobacteriaceae</taxon>
        <taxon>Caldinitratiruptor</taxon>
    </lineage>
</organism>
<comment type="catalytic activity">
    <reaction evidence="11 15">
        <text>cytidine + H2O + H(+) = uridine + NH4(+)</text>
        <dbReference type="Rhea" id="RHEA:16069"/>
        <dbReference type="ChEBI" id="CHEBI:15377"/>
        <dbReference type="ChEBI" id="CHEBI:15378"/>
        <dbReference type="ChEBI" id="CHEBI:16704"/>
        <dbReference type="ChEBI" id="CHEBI:17562"/>
        <dbReference type="ChEBI" id="CHEBI:28938"/>
        <dbReference type="EC" id="3.5.4.5"/>
    </reaction>
</comment>
<dbReference type="GO" id="GO:0008270">
    <property type="term" value="F:zinc ion binding"/>
    <property type="evidence" value="ECO:0007669"/>
    <property type="project" value="UniProtKB-UniRule"/>
</dbReference>
<dbReference type="PROSITE" id="PS51747">
    <property type="entry name" value="CYT_DCMP_DEAMINASES_2"/>
    <property type="match status" value="1"/>
</dbReference>
<evidence type="ECO:0000256" key="10">
    <source>
        <dbReference type="ARBA" id="ARBA00049252"/>
    </source>
</evidence>
<dbReference type="PANTHER" id="PTHR11644:SF2">
    <property type="entry name" value="CYTIDINE DEAMINASE"/>
    <property type="match status" value="1"/>
</dbReference>
<dbReference type="RefSeq" id="WP_264844797.1">
    <property type="nucleotide sequence ID" value="NZ_AP025628.1"/>
</dbReference>
<reference evidence="17" key="1">
    <citation type="submission" date="2022-03" db="EMBL/GenBank/DDBJ databases">
        <title>Complete genome sequence of Caldinitratiruptor microaerophilus.</title>
        <authorList>
            <person name="Mukaiyama R."/>
            <person name="Nishiyama T."/>
            <person name="Ueda K."/>
        </authorList>
    </citation>
    <scope>NUCLEOTIDE SEQUENCE</scope>
    <source>
        <strain evidence="17">JCM 16183</strain>
    </source>
</reference>
<evidence type="ECO:0000256" key="14">
    <source>
        <dbReference type="PIRSR" id="PIRSR606262-3"/>
    </source>
</evidence>
<keyword evidence="7 15" id="KW-0378">Hydrolase</keyword>
<evidence type="ECO:0000313" key="17">
    <source>
        <dbReference type="EMBL" id="BDG61403.1"/>
    </source>
</evidence>
<evidence type="ECO:0000256" key="5">
    <source>
        <dbReference type="ARBA" id="ARBA00018266"/>
    </source>
</evidence>
<feature type="binding site" evidence="13">
    <location>
        <begin position="45"/>
        <end position="51"/>
    </location>
    <ligand>
        <name>substrate</name>
    </ligand>
</feature>
<dbReference type="GO" id="GO:0005829">
    <property type="term" value="C:cytosol"/>
    <property type="evidence" value="ECO:0007669"/>
    <property type="project" value="TreeGrafter"/>
</dbReference>
<comment type="cofactor">
    <cofactor evidence="1 14 15">
        <name>Zn(2+)</name>
        <dbReference type="ChEBI" id="CHEBI:29105"/>
    </cofactor>
</comment>
<evidence type="ECO:0000256" key="9">
    <source>
        <dbReference type="ARBA" id="ARBA00032005"/>
    </source>
</evidence>
<dbReference type="NCBIfam" id="NF004064">
    <property type="entry name" value="PRK05578.1"/>
    <property type="match status" value="1"/>
</dbReference>
<keyword evidence="6 14" id="KW-0479">Metal-binding</keyword>
<evidence type="ECO:0000259" key="16">
    <source>
        <dbReference type="PROSITE" id="PS51747"/>
    </source>
</evidence>
<name>A0AA35CN16_9FIRM</name>
<dbReference type="PROSITE" id="PS00903">
    <property type="entry name" value="CYT_DCMP_DEAMINASES_1"/>
    <property type="match status" value="1"/>
</dbReference>
<evidence type="ECO:0000256" key="8">
    <source>
        <dbReference type="ARBA" id="ARBA00022833"/>
    </source>
</evidence>
<dbReference type="GO" id="GO:0072527">
    <property type="term" value="P:pyrimidine-containing compound metabolic process"/>
    <property type="evidence" value="ECO:0007669"/>
    <property type="project" value="UniProtKB-ARBA"/>
</dbReference>
<dbReference type="InterPro" id="IPR016193">
    <property type="entry name" value="Cytidine_deaminase-like"/>
</dbReference>
<dbReference type="KEGG" id="cmic:caldi_24930"/>
<feature type="binding site" evidence="14">
    <location>
        <position position="89"/>
    </location>
    <ligand>
        <name>Zn(2+)</name>
        <dbReference type="ChEBI" id="CHEBI:29105"/>
        <note>catalytic</note>
    </ligand>
</feature>
<dbReference type="NCBIfam" id="TIGR01354">
    <property type="entry name" value="cyt_deam_tetra"/>
    <property type="match status" value="1"/>
</dbReference>
<sequence length="137" mass="14267">MELPADAELVRLALEARRHAYVPYSRFPVGAAVLAADGRVFTGCNVENASYGLSCCAERVAVFRAVSEGVREIAAIAVAADTPGPVSPCGACRQVLAEFGPDARVILANCAGAVRATTVRDLLPGFFTARDMGGKTP</sequence>
<dbReference type="InterPro" id="IPR006262">
    <property type="entry name" value="Cyt_deam_tetra"/>
</dbReference>
<dbReference type="GO" id="GO:0042802">
    <property type="term" value="F:identical protein binding"/>
    <property type="evidence" value="ECO:0007669"/>
    <property type="project" value="UniProtKB-ARBA"/>
</dbReference>
<feature type="active site" description="Proton donor" evidence="12">
    <location>
        <position position="58"/>
    </location>
</feature>
<evidence type="ECO:0000256" key="13">
    <source>
        <dbReference type="PIRSR" id="PIRSR606262-2"/>
    </source>
</evidence>
<dbReference type="InterPro" id="IPR050202">
    <property type="entry name" value="Cyt/Deoxycyt_deaminase"/>
</dbReference>
<dbReference type="GO" id="GO:0004126">
    <property type="term" value="F:cytidine deaminase activity"/>
    <property type="evidence" value="ECO:0007669"/>
    <property type="project" value="UniProtKB-UniRule"/>
</dbReference>
<dbReference type="Pfam" id="PF00383">
    <property type="entry name" value="dCMP_cyt_deam_1"/>
    <property type="match status" value="1"/>
</dbReference>
<evidence type="ECO:0000256" key="2">
    <source>
        <dbReference type="ARBA" id="ARBA00003949"/>
    </source>
</evidence>
<dbReference type="SUPFAM" id="SSF53927">
    <property type="entry name" value="Cytidine deaminase-like"/>
    <property type="match status" value="1"/>
</dbReference>
<evidence type="ECO:0000256" key="11">
    <source>
        <dbReference type="ARBA" id="ARBA00049558"/>
    </source>
</evidence>
<evidence type="ECO:0000256" key="4">
    <source>
        <dbReference type="ARBA" id="ARBA00012783"/>
    </source>
</evidence>